<dbReference type="InterPro" id="IPR011022">
    <property type="entry name" value="Arrestin_C-like"/>
</dbReference>
<accession>A0ABP1S2E3</accession>
<dbReference type="Gene3D" id="2.60.40.640">
    <property type="match status" value="2"/>
</dbReference>
<feature type="compositionally biased region" description="Acidic residues" evidence="2">
    <location>
        <begin position="359"/>
        <end position="383"/>
    </location>
</feature>
<evidence type="ECO:0000313" key="5">
    <source>
        <dbReference type="Proteomes" id="UP001642540"/>
    </source>
</evidence>
<feature type="compositionally biased region" description="Low complexity" evidence="2">
    <location>
        <begin position="420"/>
        <end position="442"/>
    </location>
</feature>
<keyword evidence="5" id="KW-1185">Reference proteome</keyword>
<dbReference type="Pfam" id="PF00339">
    <property type="entry name" value="Arrestin_N"/>
    <property type="match status" value="1"/>
</dbReference>
<comment type="similarity">
    <text evidence="1">Belongs to the arrestin family.</text>
</comment>
<dbReference type="EMBL" id="CAXLJM020000148">
    <property type="protein sequence ID" value="CAL8142306.1"/>
    <property type="molecule type" value="Genomic_DNA"/>
</dbReference>
<feature type="region of interest" description="Disordered" evidence="2">
    <location>
        <begin position="343"/>
        <end position="497"/>
    </location>
</feature>
<feature type="compositionally biased region" description="Polar residues" evidence="2">
    <location>
        <begin position="384"/>
        <end position="400"/>
    </location>
</feature>
<dbReference type="SUPFAM" id="SSF81296">
    <property type="entry name" value="E set domains"/>
    <property type="match status" value="2"/>
</dbReference>
<dbReference type="Pfam" id="PF02752">
    <property type="entry name" value="Arrestin_C"/>
    <property type="match status" value="1"/>
</dbReference>
<dbReference type="InterPro" id="IPR050357">
    <property type="entry name" value="Arrestin_domain-protein"/>
</dbReference>
<protein>
    <recommendedName>
        <fullName evidence="3">Arrestin C-terminal-like domain-containing protein</fullName>
    </recommendedName>
</protein>
<evidence type="ECO:0000256" key="2">
    <source>
        <dbReference type="SAM" id="MobiDB-lite"/>
    </source>
</evidence>
<reference evidence="4 5" key="1">
    <citation type="submission" date="2024-08" db="EMBL/GenBank/DDBJ databases">
        <authorList>
            <person name="Cucini C."/>
            <person name="Frati F."/>
        </authorList>
    </citation>
    <scope>NUCLEOTIDE SEQUENCE [LARGE SCALE GENOMIC DNA]</scope>
</reference>
<dbReference type="InterPro" id="IPR014752">
    <property type="entry name" value="Arrestin-like_C"/>
</dbReference>
<feature type="compositionally biased region" description="Basic residues" evidence="2">
    <location>
        <begin position="405"/>
        <end position="415"/>
    </location>
</feature>
<evidence type="ECO:0000313" key="4">
    <source>
        <dbReference type="EMBL" id="CAL8142306.1"/>
    </source>
</evidence>
<dbReference type="PANTHER" id="PTHR11188">
    <property type="entry name" value="ARRESTIN DOMAIN CONTAINING PROTEIN"/>
    <property type="match status" value="1"/>
</dbReference>
<organism evidence="4 5">
    <name type="scientific">Orchesella dallaii</name>
    <dbReference type="NCBI Taxonomy" id="48710"/>
    <lineage>
        <taxon>Eukaryota</taxon>
        <taxon>Metazoa</taxon>
        <taxon>Ecdysozoa</taxon>
        <taxon>Arthropoda</taxon>
        <taxon>Hexapoda</taxon>
        <taxon>Collembola</taxon>
        <taxon>Entomobryomorpha</taxon>
        <taxon>Entomobryoidea</taxon>
        <taxon>Orchesellidae</taxon>
        <taxon>Orchesellinae</taxon>
        <taxon>Orchesella</taxon>
    </lineage>
</organism>
<comment type="caution">
    <text evidence="4">The sequence shown here is derived from an EMBL/GenBank/DDBJ whole genome shotgun (WGS) entry which is preliminary data.</text>
</comment>
<evidence type="ECO:0000259" key="3">
    <source>
        <dbReference type="SMART" id="SM01017"/>
    </source>
</evidence>
<gene>
    <name evidence="4" type="ORF">ODALV1_LOCUS29007</name>
</gene>
<dbReference type="InterPro" id="IPR014756">
    <property type="entry name" value="Ig_E-set"/>
</dbReference>
<sequence length="497" mass="54744">MDLRIELDNSTKFDSAENILSRNGYYEPGGLISGKVIVINRTLKPLDIHKGLAITFIGKVWVWTTASVEIFFTEKIELIRSFTDSGQRNPSKARNLPGPPQIPPGLTTYRFNYQFPLSLPSSFKGRFGKVEYYADVSLSTILYEKRVTLPFILLAIKDLNLDASATRSAKILIEKHICCFCCRSGPIRLSFWVPRKGCVPGGYLQFCVKIWNYSPFDLRRATVSLIQEATTICGNNSSGHRNQLILSFGSTSEMESKVVCRMKGPSVKAGEHKIWTVDNFPVPVPSIPPTNLESFGCLQYITIQYILQIKVRPRKPILSCLSTYSSIYGGIPVVVGTVPLYSQTSSSLPHEDSTTCLITDEEDDDENNEDDEDGEDDDEEDDCSSSSDVYMPTSDSSTAICSGRTRSKNLIRRSTNRLDSAASTSSSIRAERSSSSVSLSIRKQPENLKDTPPPSYMEVITGGASVAKTGPPPKSPNTASQSNHGSPRLFGSKIPGL</sequence>
<name>A0ABP1S2E3_9HEXA</name>
<dbReference type="InterPro" id="IPR011021">
    <property type="entry name" value="Arrestin-like_N"/>
</dbReference>
<dbReference type="Proteomes" id="UP001642540">
    <property type="component" value="Unassembled WGS sequence"/>
</dbReference>
<proteinExistence type="inferred from homology"/>
<dbReference type="PANTHER" id="PTHR11188:SF176">
    <property type="entry name" value="ARRESTIN DOMAIN-CONTAINING PROTEIN 1"/>
    <property type="match status" value="1"/>
</dbReference>
<evidence type="ECO:0000256" key="1">
    <source>
        <dbReference type="ARBA" id="ARBA00005298"/>
    </source>
</evidence>
<dbReference type="SMART" id="SM01017">
    <property type="entry name" value="Arrestin_C"/>
    <property type="match status" value="1"/>
</dbReference>
<feature type="domain" description="Arrestin C-terminal-like" evidence="3">
    <location>
        <begin position="183"/>
        <end position="340"/>
    </location>
</feature>
<feature type="compositionally biased region" description="Polar residues" evidence="2">
    <location>
        <begin position="476"/>
        <end position="485"/>
    </location>
</feature>